<feature type="domain" description="FtsK" evidence="6">
    <location>
        <begin position="663"/>
        <end position="851"/>
    </location>
</feature>
<feature type="binding site" evidence="4">
    <location>
        <begin position="1007"/>
        <end position="1014"/>
    </location>
    <ligand>
        <name>ATP</name>
        <dbReference type="ChEBI" id="CHEBI:30616"/>
    </ligand>
</feature>
<accession>A0ABQ4DGC7</accession>
<keyword evidence="7" id="KW-0131">Cell cycle</keyword>
<dbReference type="RefSeq" id="WP_239068940.1">
    <property type="nucleotide sequence ID" value="NZ_BONP01000001.1"/>
</dbReference>
<dbReference type="InterPro" id="IPR000253">
    <property type="entry name" value="FHA_dom"/>
</dbReference>
<dbReference type="InterPro" id="IPR050206">
    <property type="entry name" value="FtsK/SpoIIIE/SftA"/>
</dbReference>
<evidence type="ECO:0000256" key="3">
    <source>
        <dbReference type="ARBA" id="ARBA00022840"/>
    </source>
</evidence>
<dbReference type="InterPro" id="IPR027417">
    <property type="entry name" value="P-loop_NTPase"/>
</dbReference>
<evidence type="ECO:0000313" key="7">
    <source>
        <dbReference type="EMBL" id="GIG38387.1"/>
    </source>
</evidence>
<dbReference type="PROSITE" id="PS50006">
    <property type="entry name" value="FHA_DOMAIN"/>
    <property type="match status" value="1"/>
</dbReference>
<keyword evidence="3 4" id="KW-0067">ATP-binding</keyword>
<dbReference type="Pfam" id="PF01580">
    <property type="entry name" value="FtsK_SpoIIIE"/>
    <property type="match status" value="2"/>
</dbReference>
<organism evidence="7 8">
    <name type="scientific">Cellulomonas phragmiteti</name>
    <dbReference type="NCBI Taxonomy" id="478780"/>
    <lineage>
        <taxon>Bacteria</taxon>
        <taxon>Bacillati</taxon>
        <taxon>Actinomycetota</taxon>
        <taxon>Actinomycetes</taxon>
        <taxon>Micrococcales</taxon>
        <taxon>Cellulomonadaceae</taxon>
        <taxon>Cellulomonas</taxon>
    </lineage>
</organism>
<dbReference type="PROSITE" id="PS50901">
    <property type="entry name" value="FTSK"/>
    <property type="match status" value="2"/>
</dbReference>
<evidence type="ECO:0000256" key="4">
    <source>
        <dbReference type="PROSITE-ProRule" id="PRU00289"/>
    </source>
</evidence>
<evidence type="ECO:0000313" key="8">
    <source>
        <dbReference type="Proteomes" id="UP000614741"/>
    </source>
</evidence>
<evidence type="ECO:0000259" key="5">
    <source>
        <dbReference type="PROSITE" id="PS50006"/>
    </source>
</evidence>
<feature type="binding site" evidence="4">
    <location>
        <begin position="681"/>
        <end position="688"/>
    </location>
    <ligand>
        <name>ATP</name>
        <dbReference type="ChEBI" id="CHEBI:30616"/>
    </ligand>
</feature>
<dbReference type="SMART" id="SM00240">
    <property type="entry name" value="FHA"/>
    <property type="match status" value="1"/>
</dbReference>
<dbReference type="Pfam" id="PF16697">
    <property type="entry name" value="Yop-YscD_cpl"/>
    <property type="match status" value="1"/>
</dbReference>
<dbReference type="InterPro" id="IPR003593">
    <property type="entry name" value="AAA+_ATPase"/>
</dbReference>
<proteinExistence type="predicted"/>
<feature type="domain" description="FtsK" evidence="6">
    <location>
        <begin position="990"/>
        <end position="1183"/>
    </location>
</feature>
<dbReference type="InterPro" id="IPR002543">
    <property type="entry name" value="FtsK_dom"/>
</dbReference>
<evidence type="ECO:0000256" key="2">
    <source>
        <dbReference type="ARBA" id="ARBA00022741"/>
    </source>
</evidence>
<dbReference type="SUPFAM" id="SSF52540">
    <property type="entry name" value="P-loop containing nucleoside triphosphate hydrolases"/>
    <property type="match status" value="2"/>
</dbReference>
<comment type="caution">
    <text evidence="7">The sequence shown here is derived from an EMBL/GenBank/DDBJ whole genome shotgun (WGS) entry which is preliminary data.</text>
</comment>
<dbReference type="PANTHER" id="PTHR22683">
    <property type="entry name" value="SPORULATION PROTEIN RELATED"/>
    <property type="match status" value="1"/>
</dbReference>
<dbReference type="InterPro" id="IPR008984">
    <property type="entry name" value="SMAD_FHA_dom_sf"/>
</dbReference>
<protein>
    <submittedName>
        <fullName evidence="7">Cell division protein FtsK</fullName>
    </submittedName>
</protein>
<keyword evidence="1" id="KW-0597">Phosphoprotein</keyword>
<keyword evidence="2 4" id="KW-0547">Nucleotide-binding</keyword>
<dbReference type="CDD" id="cd00060">
    <property type="entry name" value="FHA"/>
    <property type="match status" value="1"/>
</dbReference>
<dbReference type="SUPFAM" id="SSF49879">
    <property type="entry name" value="SMAD/FHA domain"/>
    <property type="match status" value="1"/>
</dbReference>
<dbReference type="InterPro" id="IPR032030">
    <property type="entry name" value="YscD_cytoplasmic_dom"/>
</dbReference>
<gene>
    <name evidence="7" type="ORF">Cph01nite_01490</name>
</gene>
<dbReference type="EMBL" id="BONP01000001">
    <property type="protein sequence ID" value="GIG38387.1"/>
    <property type="molecule type" value="Genomic_DNA"/>
</dbReference>
<evidence type="ECO:0000256" key="1">
    <source>
        <dbReference type="ARBA" id="ARBA00022553"/>
    </source>
</evidence>
<dbReference type="Proteomes" id="UP000614741">
    <property type="component" value="Unassembled WGS sequence"/>
</dbReference>
<keyword evidence="8" id="KW-1185">Reference proteome</keyword>
<keyword evidence="7" id="KW-0132">Cell division</keyword>
<name>A0ABQ4DGC7_9CELL</name>
<reference evidence="7 8" key="1">
    <citation type="submission" date="2021-01" db="EMBL/GenBank/DDBJ databases">
        <title>Whole genome shotgun sequence of Cellulomonas phragmiteti NBRC 110785.</title>
        <authorList>
            <person name="Komaki H."/>
            <person name="Tamura T."/>
        </authorList>
    </citation>
    <scope>NUCLEOTIDE SEQUENCE [LARGE SCALE GENOMIC DNA]</scope>
    <source>
        <strain evidence="7 8">NBRC 110785</strain>
    </source>
</reference>
<dbReference type="Gene3D" id="2.60.200.20">
    <property type="match status" value="1"/>
</dbReference>
<dbReference type="PANTHER" id="PTHR22683:SF1">
    <property type="entry name" value="TYPE VII SECRETION SYSTEM PROTEIN ESSC"/>
    <property type="match status" value="1"/>
</dbReference>
<dbReference type="SMART" id="SM00382">
    <property type="entry name" value="AAA"/>
    <property type="match status" value="3"/>
</dbReference>
<feature type="domain" description="FHA" evidence="5">
    <location>
        <begin position="126"/>
        <end position="174"/>
    </location>
</feature>
<dbReference type="GO" id="GO:0051301">
    <property type="term" value="P:cell division"/>
    <property type="evidence" value="ECO:0007669"/>
    <property type="project" value="UniProtKB-KW"/>
</dbReference>
<dbReference type="Gene3D" id="3.40.50.300">
    <property type="entry name" value="P-loop containing nucleotide triphosphate hydrolases"/>
    <property type="match status" value="4"/>
</dbReference>
<evidence type="ECO:0000259" key="6">
    <source>
        <dbReference type="PROSITE" id="PS50901"/>
    </source>
</evidence>
<sequence>MRTRLTYRRPVPDRVVEVDVVVTTDAGATVADVADALVRAEAVAGRAVPGPVTLALAPPDGGAPRTLPRRAGLADAGLRAGSTVGLTVAADEPAGTGVAPHDAHARLTVVSGPQAGLEVHLPLGTTTVGRGPHCDVRLTDPLVSTTHARIVVGDAVEVVDAGSSNGVVIGWGRVDRAAVGPRDYVVLGDTILTLTRVRPADGSGDGAAVVAFNRSPRVVPVHPERTVEAPAPPEPARPGRFPLVALAAPVVMGAVLYAVMPRPATLAFLALSPLLLVAGWVDKRFSERRRLKEETATFRASLDALEQDLTAGAEEERRVRLGELASTAQAVRAARDLGPVLWSRRPQAPAFLALRVGVGTSASRTTVRLPARGRAGAEHWALVESLRDRFADLEGVPAEVGLRDVGAVGVAGPRAHVDDVARALVAQLVCLHAPSELVVTGVASSSSRDRWDWLKWLPHVASPHSPLPGPHLAADPVTATGVVTALEELVAARQALGRHAEAAEPAVLLVVEDDAQAERGRLVRLAEDGPGVGVHVLWCAAQVEALPAACRAFLAADEHGVRLGRTRDGRWDDVACERLEVPAATDLARRLAAVVDDGTPVVDESDLPRSVGQLSLLGPEVADDPEAVVERWHETGSVLARTGSPVRRRGDAGLRAVVGQGSTGQFVLDLRTQGPHALVGGTTGSGKSEFLQSWVLGLATAHSPDRVTFLFVDYKGGAAFADCVDLPHAVGLVTDLSPHLVRRALVSLRAELRRREHLLQRKGVKDLLTLERTGDPQTPPSLVIVVDEFAALAADVPEFVDGVVDVAQRGRSLGLHLVLATQRPAGVIKDNLRANTNLRVALRMADEADSVDVLGTPLAAGFDPAVPGRGAVRTGPGRLALFQAGYAGGRSSTAPPRAGVALESLEFGPGEPWDLPAPVDVPGTDDDEGPTDLARTVRTVRAAARAEAIPPPRRPWLPELAAVHALEEVVDPTRSGVVLGVVDRPARQEQHPWAWDPDAEGSLVVLGTSGSGKSTTLRTLAVSAALGTLGAGGPVHVHGLDLGSGGLAMLDELPVVGSVVDGSDTERLQRLMGMLRAALDDRATRYAAVRAGSLSEYRTLAGRPDEPRLLLLLDGLAAFREAHEADAGRTGAWSVLQRLVAEGRPLGVHVAMSAERPGALPTSLAGSVARRLVLRQADESAYGVLDVPKDVLGPASPAGRGVFAGEGDELQVAVPGGRTAPAEQALAITAVARRLRDAGVPPTPPVRRLPTVVAASSLPATVDGLPVLGVADDTLTPCGFAPRGTFLLAGMPGSGRTTALVALGTSLRRALPAAGLYYVGSRRSPVRERVAWTGAASTPEEIATLARDLLPELASAPADGAPVVLVVEAIADLLGGPAEQALTEAVRTARRNDHFVLAESETSTWGSSWPLVAEVRNGRRGLVLQPDHLDGDALFRTTFPRMSRAEFPPGRGVLVEQGRLRRVQLPVAD</sequence>